<evidence type="ECO:0000256" key="3">
    <source>
        <dbReference type="ARBA" id="ARBA00022603"/>
    </source>
</evidence>
<dbReference type="PIRSF" id="PIRSF015855">
    <property type="entry name" value="TypeIII_Mtase_mKpnI"/>
    <property type="match status" value="1"/>
</dbReference>
<name>A0A2N8RDP5_STUST</name>
<keyword evidence="5" id="KW-0949">S-adenosyl-L-methionine</keyword>
<evidence type="ECO:0000256" key="2">
    <source>
        <dbReference type="ARBA" id="ARBA00011900"/>
    </source>
</evidence>
<dbReference type="InterPro" id="IPR002295">
    <property type="entry name" value="N4/N6-MTase_EcoPI_Mod-like"/>
</dbReference>
<reference evidence="8 9" key="1">
    <citation type="submission" date="2018-01" db="EMBL/GenBank/DDBJ databases">
        <title>Denitrification phenotypes of diverse strains of Pseudomonas stutzeri.</title>
        <authorList>
            <person name="Milligan D.A."/>
            <person name="Bergaust L."/>
            <person name="Bakken L.R."/>
            <person name="Frostegard A."/>
        </authorList>
    </citation>
    <scope>NUCLEOTIDE SEQUENCE [LARGE SCALE GENOMIC DNA]</scope>
    <source>
        <strain evidence="8 9">CCUG 44592</strain>
    </source>
</reference>
<organism evidence="8 9">
    <name type="scientific">Stutzerimonas stutzeri</name>
    <name type="common">Pseudomonas stutzeri</name>
    <dbReference type="NCBI Taxonomy" id="316"/>
    <lineage>
        <taxon>Bacteria</taxon>
        <taxon>Pseudomonadati</taxon>
        <taxon>Pseudomonadota</taxon>
        <taxon>Gammaproteobacteria</taxon>
        <taxon>Pseudomonadales</taxon>
        <taxon>Pseudomonadaceae</taxon>
        <taxon>Stutzerimonas</taxon>
    </lineage>
</organism>
<dbReference type="EC" id="2.1.1.72" evidence="2"/>
<dbReference type="Gene3D" id="3.40.50.150">
    <property type="entry name" value="Vaccinia Virus protein VP39"/>
    <property type="match status" value="1"/>
</dbReference>
<evidence type="ECO:0000256" key="6">
    <source>
        <dbReference type="ARBA" id="ARBA00047942"/>
    </source>
</evidence>
<dbReference type="AlphaFoldDB" id="A0A2N8RDP5"/>
<accession>A0A2N8RDP5</accession>
<dbReference type="GO" id="GO:0003677">
    <property type="term" value="F:DNA binding"/>
    <property type="evidence" value="ECO:0007669"/>
    <property type="project" value="InterPro"/>
</dbReference>
<dbReference type="PROSITE" id="PS00092">
    <property type="entry name" value="N6_MTASE"/>
    <property type="match status" value="1"/>
</dbReference>
<feature type="domain" description="DNA methylase N-4/N-6" evidence="7">
    <location>
        <begin position="121"/>
        <end position="476"/>
    </location>
</feature>
<dbReference type="EMBL" id="POUM01000010">
    <property type="protein sequence ID" value="PNF59203.1"/>
    <property type="molecule type" value="Genomic_DNA"/>
</dbReference>
<evidence type="ECO:0000256" key="4">
    <source>
        <dbReference type="ARBA" id="ARBA00022679"/>
    </source>
</evidence>
<dbReference type="Pfam" id="PF01555">
    <property type="entry name" value="N6_N4_Mtase"/>
    <property type="match status" value="1"/>
</dbReference>
<dbReference type="RefSeq" id="WP_102820839.1">
    <property type="nucleotide sequence ID" value="NZ_JAMOHR010000009.1"/>
</dbReference>
<keyword evidence="4 8" id="KW-0808">Transferase</keyword>
<sequence>MDKLKMHSPNLTEANIAKLAELFPNCITEARDSKGELKKVVDFDLLRQELSTSSVDGPQERYQLSWPGKRDALLAANTPVFKTLRPYKEESLNFNETENLFIEGDNLEALKLLQENYLGKIKLIYIDPPYNTGSDFVYRDDFSESQSEFLVRSEQRNELGQQLVLNSSSSGRFHSKWLNMMYPRLRLARNLLQDDGVILVSIDEAESANLRKLCEEIFGSENYAGDIVWKNSSKNDQDYISVQHEYIFCFVKSKKDNLGQWLERKDGLDEIYKAFGEFKAKHGSNWAAIHKEALAWYRQFPESNPIYSSKHYSWMDENGVYFPDNISGPNVGQYVYELSHPVTGKNVKQPSRGWFCPEEKLKDLAKNNLIHFGEDESTVPCLKTYLKKTEYKSLSSVVFRDGRAASKRLRALFGDNIFTNPKDEFLLSSLMKAIGVKGGDIVLDFFAGSGSTGHAVMNLNHEQKSSCRYILVQLQEDLNETYKTATGLNKKVLKNAIEYLKKRNKPEVLSEICKERLRLCGKSFLAENSLFQEKPQVDLGFRVLKIDTSNMKEVYYTPDSVSQDLLSGQVDNIREDRTAEDLLFQVLLDWGVDLALPINQQSIAGKTVFFVDSNALAACFDTGIDEDFVKQLAGHKPLRVVFRDAGFASDSVKINVEQVFKLLSPATEIKTL</sequence>
<dbReference type="GO" id="GO:0009007">
    <property type="term" value="F:site-specific DNA-methyltransferase (adenine-specific) activity"/>
    <property type="evidence" value="ECO:0007669"/>
    <property type="project" value="UniProtKB-EC"/>
</dbReference>
<evidence type="ECO:0000259" key="7">
    <source>
        <dbReference type="Pfam" id="PF01555"/>
    </source>
</evidence>
<dbReference type="GO" id="GO:0008170">
    <property type="term" value="F:N-methyltransferase activity"/>
    <property type="evidence" value="ECO:0007669"/>
    <property type="project" value="InterPro"/>
</dbReference>
<keyword evidence="3 8" id="KW-0489">Methyltransferase</keyword>
<dbReference type="Proteomes" id="UP000236003">
    <property type="component" value="Unassembled WGS sequence"/>
</dbReference>
<comment type="similarity">
    <text evidence="1">Belongs to the N(4)/N(6)-methyltransferase family.</text>
</comment>
<evidence type="ECO:0000256" key="1">
    <source>
        <dbReference type="ARBA" id="ARBA00006594"/>
    </source>
</evidence>
<dbReference type="PRINTS" id="PR00506">
    <property type="entry name" value="D21N6MTFRASE"/>
</dbReference>
<comment type="catalytic activity">
    <reaction evidence="6">
        <text>a 2'-deoxyadenosine in DNA + S-adenosyl-L-methionine = an N(6)-methyl-2'-deoxyadenosine in DNA + S-adenosyl-L-homocysteine + H(+)</text>
        <dbReference type="Rhea" id="RHEA:15197"/>
        <dbReference type="Rhea" id="RHEA-COMP:12418"/>
        <dbReference type="Rhea" id="RHEA-COMP:12419"/>
        <dbReference type="ChEBI" id="CHEBI:15378"/>
        <dbReference type="ChEBI" id="CHEBI:57856"/>
        <dbReference type="ChEBI" id="CHEBI:59789"/>
        <dbReference type="ChEBI" id="CHEBI:90615"/>
        <dbReference type="ChEBI" id="CHEBI:90616"/>
        <dbReference type="EC" id="2.1.1.72"/>
    </reaction>
</comment>
<evidence type="ECO:0000313" key="8">
    <source>
        <dbReference type="EMBL" id="PNF59203.1"/>
    </source>
</evidence>
<gene>
    <name evidence="8" type="ORF">CXK99_13145</name>
</gene>
<comment type="caution">
    <text evidence="8">The sequence shown here is derived from an EMBL/GenBank/DDBJ whole genome shotgun (WGS) entry which is preliminary data.</text>
</comment>
<dbReference type="InterPro" id="IPR029063">
    <property type="entry name" value="SAM-dependent_MTases_sf"/>
</dbReference>
<dbReference type="SUPFAM" id="SSF53335">
    <property type="entry name" value="S-adenosyl-L-methionine-dependent methyltransferases"/>
    <property type="match status" value="1"/>
</dbReference>
<evidence type="ECO:0000313" key="9">
    <source>
        <dbReference type="Proteomes" id="UP000236003"/>
    </source>
</evidence>
<dbReference type="InterPro" id="IPR002052">
    <property type="entry name" value="DNA_methylase_N6_adenine_CS"/>
</dbReference>
<dbReference type="GO" id="GO:0032259">
    <property type="term" value="P:methylation"/>
    <property type="evidence" value="ECO:0007669"/>
    <property type="project" value="UniProtKB-KW"/>
</dbReference>
<evidence type="ECO:0000256" key="5">
    <source>
        <dbReference type="ARBA" id="ARBA00022691"/>
    </source>
</evidence>
<proteinExistence type="inferred from homology"/>
<protein>
    <recommendedName>
        <fullName evidence="2">site-specific DNA-methyltransferase (adenine-specific)</fullName>
        <ecNumber evidence="2">2.1.1.72</ecNumber>
    </recommendedName>
</protein>
<dbReference type="InterPro" id="IPR002941">
    <property type="entry name" value="DNA_methylase_N4/N6"/>
</dbReference>